<evidence type="ECO:0000256" key="3">
    <source>
        <dbReference type="ARBA" id="ARBA00023212"/>
    </source>
</evidence>
<evidence type="ECO:0000256" key="2">
    <source>
        <dbReference type="ARBA" id="ARBA00022490"/>
    </source>
</evidence>
<evidence type="ECO:0000313" key="7">
    <source>
        <dbReference type="EnsemblMetazoa" id="XP_008208068"/>
    </source>
</evidence>
<protein>
    <recommendedName>
        <fullName evidence="6">Ciliary microtubule inner protein 2A-C-like domain-containing protein</fullName>
    </recommendedName>
</protein>
<dbReference type="PANTHER" id="PTHR22146">
    <property type="entry name" value="CAT EYE SYNDROME CRITICAL REGION PROTEIN 6"/>
    <property type="match status" value="1"/>
</dbReference>
<feature type="domain" description="Ciliary microtubule inner protein 2A-C-like" evidence="6">
    <location>
        <begin position="275"/>
        <end position="300"/>
    </location>
</feature>
<evidence type="ECO:0000256" key="5">
    <source>
        <dbReference type="ARBA" id="ARBA00035661"/>
    </source>
</evidence>
<evidence type="ECO:0000256" key="1">
    <source>
        <dbReference type="ARBA" id="ARBA00004430"/>
    </source>
</evidence>
<dbReference type="KEGG" id="nvi:100119244"/>
<evidence type="ECO:0000313" key="8">
    <source>
        <dbReference type="Proteomes" id="UP000002358"/>
    </source>
</evidence>
<dbReference type="InterPro" id="IPR018902">
    <property type="entry name" value="CMI2A-C-like_dom"/>
</dbReference>
<dbReference type="GO" id="GO:0015630">
    <property type="term" value="C:microtubule cytoskeleton"/>
    <property type="evidence" value="ECO:0007669"/>
    <property type="project" value="UniProtKB-ARBA"/>
</dbReference>
<reference evidence="7" key="1">
    <citation type="submission" date="2021-01" db="UniProtKB">
        <authorList>
            <consortium name="EnsemblMetazoa"/>
        </authorList>
    </citation>
    <scope>IDENTIFICATION</scope>
</reference>
<dbReference type="EnsemblMetazoa" id="XM_008209846">
    <property type="protein sequence ID" value="XP_008208068"/>
    <property type="gene ID" value="LOC100119244"/>
</dbReference>
<dbReference type="OMA" id="TRYADIC"/>
<keyword evidence="8" id="KW-1185">Reference proteome</keyword>
<keyword evidence="2" id="KW-0963">Cytoplasm</keyword>
<dbReference type="Proteomes" id="UP000002358">
    <property type="component" value="Chromosome 2"/>
</dbReference>
<dbReference type="GO" id="GO:0005930">
    <property type="term" value="C:axoneme"/>
    <property type="evidence" value="ECO:0007669"/>
    <property type="project" value="UniProtKB-SubCell"/>
</dbReference>
<gene>
    <name evidence="7" type="primary">100119244</name>
</gene>
<evidence type="ECO:0000259" key="6">
    <source>
        <dbReference type="Pfam" id="PF10629"/>
    </source>
</evidence>
<feature type="domain" description="Ciliary microtubule inner protein 2A-C-like" evidence="6">
    <location>
        <begin position="11"/>
        <end position="43"/>
    </location>
</feature>
<sequence>MVGVEILKKSEPHYVPGYAGYCPQHQFMCGENYGSLTHKLLLDPTINHAEKLVLVDNAKDYEVVKPTKEDIDIVNSRSDRTDAVYAHPMVSSYDGFVPNMADVRDKPFEIQAIQGVAAFERQRVKRKASMDRLKTIIDLQSGKKHPETLEERLLLRSKFKLPLIDVRPEYAGLQRTIPVDEKFEKPKDYNTSPYFMDNLNSQKYFINGYTGYRPYRNTHFGKTHKNMTSDGLRDFTSNYLYKKRTEWAPVRVRTETSENSYIPVKNHEIYKKDTALMPTYTGHVPGAKYKIGKTYGYSSKNAHHYIEEQLFSHKLKCEKSEQPVK</sequence>
<organism evidence="7 8">
    <name type="scientific">Nasonia vitripennis</name>
    <name type="common">Parasitic wasp</name>
    <dbReference type="NCBI Taxonomy" id="7425"/>
    <lineage>
        <taxon>Eukaryota</taxon>
        <taxon>Metazoa</taxon>
        <taxon>Ecdysozoa</taxon>
        <taxon>Arthropoda</taxon>
        <taxon>Hexapoda</taxon>
        <taxon>Insecta</taxon>
        <taxon>Pterygota</taxon>
        <taxon>Neoptera</taxon>
        <taxon>Endopterygota</taxon>
        <taxon>Hymenoptera</taxon>
        <taxon>Apocrita</taxon>
        <taxon>Proctotrupomorpha</taxon>
        <taxon>Chalcidoidea</taxon>
        <taxon>Pteromalidae</taxon>
        <taxon>Pteromalinae</taxon>
        <taxon>Nasonia</taxon>
    </lineage>
</organism>
<comment type="subcellular location">
    <subcellularLocation>
        <location evidence="1">Cytoplasm</location>
        <location evidence="1">Cytoskeleton</location>
        <location evidence="1">Cilium axoneme</location>
    </subcellularLocation>
</comment>
<dbReference type="OrthoDB" id="2019884at2759"/>
<evidence type="ECO:0000256" key="4">
    <source>
        <dbReference type="ARBA" id="ARBA00023273"/>
    </source>
</evidence>
<dbReference type="PANTHER" id="PTHR22146:SF8">
    <property type="entry name" value="PROTEIN FAM166B"/>
    <property type="match status" value="1"/>
</dbReference>
<comment type="similarity">
    <text evidence="5">Belongs to the CIMIP2 family.</text>
</comment>
<keyword evidence="3" id="KW-0206">Cytoskeleton</keyword>
<accession>A0A7M7H7F3</accession>
<name>A0A7M7H7F3_NASVI</name>
<dbReference type="Pfam" id="PF10629">
    <property type="entry name" value="CMI2B-like"/>
    <property type="match status" value="2"/>
</dbReference>
<dbReference type="AlphaFoldDB" id="A0A7M7H7F3"/>
<keyword evidence="4" id="KW-0966">Cell projection</keyword>
<proteinExistence type="inferred from homology"/>
<dbReference type="InParanoid" id="A0A7M7H7F3"/>